<feature type="domain" description="BPTI/Kunitz inhibitor" evidence="2">
    <location>
        <begin position="157"/>
        <end position="207"/>
    </location>
</feature>
<dbReference type="PANTHER" id="PTHR46751:SF1">
    <property type="entry name" value="WAP FOUR-DISULFIDE CORE DOMAIN PROTEIN 6A"/>
    <property type="match status" value="1"/>
</dbReference>
<dbReference type="Gene3D" id="4.10.410.10">
    <property type="entry name" value="Pancreatic trypsin inhibitor Kunitz domain"/>
    <property type="match status" value="2"/>
</dbReference>
<sequence>MPPQSRKRSLGVIPALQKTSVSSADKACSVLFCTVLLYFSELADPCSLGFDPGMPCKDYQAKWYYERQNGFCTQFWYGGCGGNDNRFDTEALCLKRCLRSGKFLLRSLKKSTIGRSNTLLDTNGTNHLVFKFSNLTFMQLPAFSQNSLLTSFPVDICQLPKQEGSCAEFALKWYYDTTSKSCTRFWYGGCDGNQNRFDTQEECKEACEKRGTGFESRYSILLFISSQI</sequence>
<evidence type="ECO:0000313" key="4">
    <source>
        <dbReference type="Proteomes" id="UP000265180"/>
    </source>
</evidence>
<reference key="1">
    <citation type="journal article" date="2007" name="Nature">
        <title>The medaka draft genome and insights into vertebrate genome evolution.</title>
        <authorList>
            <person name="Kasahara M."/>
            <person name="Naruse K."/>
            <person name="Sasaki S."/>
            <person name="Nakatani Y."/>
            <person name="Qu W."/>
            <person name="Ahsan B."/>
            <person name="Yamada T."/>
            <person name="Nagayasu Y."/>
            <person name="Doi K."/>
            <person name="Kasai Y."/>
            <person name="Jindo T."/>
            <person name="Kobayashi D."/>
            <person name="Shimada A."/>
            <person name="Toyoda A."/>
            <person name="Kuroki Y."/>
            <person name="Fujiyama A."/>
            <person name="Sasaki T."/>
            <person name="Shimizu A."/>
            <person name="Asakawa S."/>
            <person name="Shimizu N."/>
            <person name="Hashimoto S."/>
            <person name="Yang J."/>
            <person name="Lee Y."/>
            <person name="Matsushima K."/>
            <person name="Sugano S."/>
            <person name="Sakaizumi M."/>
            <person name="Narita T."/>
            <person name="Ohishi K."/>
            <person name="Haga S."/>
            <person name="Ohta F."/>
            <person name="Nomoto H."/>
            <person name="Nogata K."/>
            <person name="Morishita T."/>
            <person name="Endo T."/>
            <person name="Shin-I T."/>
            <person name="Takeda H."/>
            <person name="Morishita S."/>
            <person name="Kohara Y."/>
        </authorList>
    </citation>
    <scope>NUCLEOTIDE SEQUENCE [LARGE SCALE GENOMIC DNA]</scope>
    <source>
        <strain>Hd-rR</strain>
    </source>
</reference>
<evidence type="ECO:0000313" key="3">
    <source>
        <dbReference type="Ensembl" id="ENSORLP00020000323.1"/>
    </source>
</evidence>
<dbReference type="InterPro" id="IPR020901">
    <property type="entry name" value="Prtase_inh_Kunz-CS"/>
</dbReference>
<evidence type="ECO:0000256" key="1">
    <source>
        <dbReference type="ARBA" id="ARBA00023157"/>
    </source>
</evidence>
<dbReference type="CDD" id="cd22635">
    <property type="entry name" value="Kunitz_papilin"/>
    <property type="match status" value="1"/>
</dbReference>
<dbReference type="InterPro" id="IPR036880">
    <property type="entry name" value="Kunitz_BPTI_sf"/>
</dbReference>
<keyword evidence="1" id="KW-1015">Disulfide bond</keyword>
<reference evidence="3" key="4">
    <citation type="submission" date="2025-09" db="UniProtKB">
        <authorList>
            <consortium name="Ensembl"/>
        </authorList>
    </citation>
    <scope>IDENTIFICATION</scope>
    <source>
        <strain evidence="3">HNI</strain>
    </source>
</reference>
<protein>
    <recommendedName>
        <fullName evidence="2">BPTI/Kunitz inhibitor domain-containing protein</fullName>
    </recommendedName>
</protein>
<dbReference type="FunFam" id="4.10.410.10:FF:000020">
    <property type="entry name" value="Collagen, type VI, alpha 3"/>
    <property type="match status" value="1"/>
</dbReference>
<dbReference type="PANTHER" id="PTHR46751">
    <property type="entry name" value="EPPIN"/>
    <property type="match status" value="1"/>
</dbReference>
<evidence type="ECO:0000259" key="2">
    <source>
        <dbReference type="PROSITE" id="PS50279"/>
    </source>
</evidence>
<dbReference type="Proteomes" id="UP000265180">
    <property type="component" value="Chromosome 21"/>
</dbReference>
<dbReference type="InterPro" id="IPR002223">
    <property type="entry name" value="Kunitz_BPTI"/>
</dbReference>
<organism evidence="3 4">
    <name type="scientific">Oryzias latipes</name>
    <name type="common">Japanese rice fish</name>
    <name type="synonym">Japanese killifish</name>
    <dbReference type="NCBI Taxonomy" id="8090"/>
    <lineage>
        <taxon>Eukaryota</taxon>
        <taxon>Metazoa</taxon>
        <taxon>Chordata</taxon>
        <taxon>Craniata</taxon>
        <taxon>Vertebrata</taxon>
        <taxon>Euteleostomi</taxon>
        <taxon>Actinopterygii</taxon>
        <taxon>Neopterygii</taxon>
        <taxon>Teleostei</taxon>
        <taxon>Neoteleostei</taxon>
        <taxon>Acanthomorphata</taxon>
        <taxon>Ovalentaria</taxon>
        <taxon>Atherinomorphae</taxon>
        <taxon>Beloniformes</taxon>
        <taxon>Adrianichthyidae</taxon>
        <taxon>Oryziinae</taxon>
        <taxon>Oryzias</taxon>
    </lineage>
</organism>
<dbReference type="GO" id="GO:0004867">
    <property type="term" value="F:serine-type endopeptidase inhibitor activity"/>
    <property type="evidence" value="ECO:0007669"/>
    <property type="project" value="InterPro"/>
</dbReference>
<proteinExistence type="predicted"/>
<dbReference type="PROSITE" id="PS00280">
    <property type="entry name" value="BPTI_KUNITZ_1"/>
    <property type="match status" value="2"/>
</dbReference>
<dbReference type="FunFam" id="4.10.410.10:FF:000040">
    <property type="entry name" value="Serine protease inhibitor, putative"/>
    <property type="match status" value="1"/>
</dbReference>
<dbReference type="InterPro" id="IPR051388">
    <property type="entry name" value="Serpin_venom_toxin"/>
</dbReference>
<dbReference type="Ensembl" id="ENSORLT00020014890.1">
    <property type="protein sequence ID" value="ENSORLP00020000323.1"/>
    <property type="gene ID" value="ENSORLG00020022343.1"/>
</dbReference>
<accession>A0A3P9JWN3</accession>
<dbReference type="Pfam" id="PF00014">
    <property type="entry name" value="Kunitz_BPTI"/>
    <property type="match status" value="2"/>
</dbReference>
<dbReference type="PRINTS" id="PR00759">
    <property type="entry name" value="BASICPTASE"/>
</dbReference>
<reference evidence="3" key="3">
    <citation type="submission" date="2025-08" db="UniProtKB">
        <authorList>
            <consortium name="Ensembl"/>
        </authorList>
    </citation>
    <scope>IDENTIFICATION</scope>
    <source>
        <strain evidence="3">HNI</strain>
    </source>
</reference>
<reference evidence="3 4" key="2">
    <citation type="submission" date="2017-04" db="EMBL/GenBank/DDBJ databases">
        <title>CpG methylation of centromeres and impact of large insertions on vertebrate speciation.</title>
        <authorList>
            <person name="Ichikawa K."/>
            <person name="Yoshimura J."/>
            <person name="Morishita S."/>
        </authorList>
    </citation>
    <scope>NUCLEOTIDE SEQUENCE</scope>
    <source>
        <strain evidence="3 4">HNI</strain>
    </source>
</reference>
<dbReference type="SUPFAM" id="SSF57362">
    <property type="entry name" value="BPTI-like"/>
    <property type="match status" value="2"/>
</dbReference>
<dbReference type="AlphaFoldDB" id="A0A3P9JWN3"/>
<name>A0A3P9JWN3_ORYLA</name>
<feature type="domain" description="BPTI/Kunitz inhibitor" evidence="2">
    <location>
        <begin position="46"/>
        <end position="97"/>
    </location>
</feature>
<dbReference type="PROSITE" id="PS50279">
    <property type="entry name" value="BPTI_KUNITZ_2"/>
    <property type="match status" value="2"/>
</dbReference>
<dbReference type="SMART" id="SM00131">
    <property type="entry name" value="KU"/>
    <property type="match status" value="2"/>
</dbReference>